<gene>
    <name evidence="1" type="ORF">HF838_24675</name>
</gene>
<reference evidence="1 2" key="1">
    <citation type="submission" date="2020-04" db="EMBL/GenBank/DDBJ databases">
        <authorList>
            <person name="Hitch T.C.A."/>
            <person name="Wylensek D."/>
            <person name="Clavel T."/>
        </authorList>
    </citation>
    <scope>NUCLEOTIDE SEQUENCE [LARGE SCALE GENOMIC DNA]</scope>
    <source>
        <strain evidence="1 2">WB01_D5_05</strain>
    </source>
</reference>
<name>A0A848D3L5_ANEAE</name>
<dbReference type="EMBL" id="JABAGO010000084">
    <property type="protein sequence ID" value="NMF01390.1"/>
    <property type="molecule type" value="Genomic_DNA"/>
</dbReference>
<sequence>MDTKNLKFTDETVELVEFIGEKKFSNTQSIKTLIIEKDGKRFISLQKWWRESTDEPWKEGKGFHLKVEEAKGLINDLDKALNRLA</sequence>
<evidence type="ECO:0000313" key="2">
    <source>
        <dbReference type="Proteomes" id="UP000561326"/>
    </source>
</evidence>
<evidence type="ECO:0008006" key="3">
    <source>
        <dbReference type="Google" id="ProtNLM"/>
    </source>
</evidence>
<protein>
    <recommendedName>
        <fullName evidence="3">Transcriptional coactivator p15 (PC4) C-terminal domain-containing protein</fullName>
    </recommendedName>
</protein>
<proteinExistence type="predicted"/>
<evidence type="ECO:0000313" key="1">
    <source>
        <dbReference type="EMBL" id="NMF01390.1"/>
    </source>
</evidence>
<comment type="caution">
    <text evidence="1">The sequence shown here is derived from an EMBL/GenBank/DDBJ whole genome shotgun (WGS) entry which is preliminary data.</text>
</comment>
<dbReference type="AlphaFoldDB" id="A0A848D3L5"/>
<dbReference type="Proteomes" id="UP000561326">
    <property type="component" value="Unassembled WGS sequence"/>
</dbReference>
<dbReference type="RefSeq" id="WP_168976728.1">
    <property type="nucleotide sequence ID" value="NZ_JABAGO010000084.1"/>
</dbReference>
<organism evidence="1 2">
    <name type="scientific">Aneurinibacillus aneurinilyticus</name>
    <name type="common">Bacillus aneurinolyticus</name>
    <dbReference type="NCBI Taxonomy" id="1391"/>
    <lineage>
        <taxon>Bacteria</taxon>
        <taxon>Bacillati</taxon>
        <taxon>Bacillota</taxon>
        <taxon>Bacilli</taxon>
        <taxon>Bacillales</taxon>
        <taxon>Paenibacillaceae</taxon>
        <taxon>Aneurinibacillus group</taxon>
        <taxon>Aneurinibacillus</taxon>
    </lineage>
</organism>
<accession>A0A848D3L5</accession>